<dbReference type="Gene3D" id="3.90.580.10">
    <property type="entry name" value="Zinc finger, CHC2-type domain"/>
    <property type="match status" value="1"/>
</dbReference>
<evidence type="ECO:0000256" key="2">
    <source>
        <dbReference type="ARBA" id="ARBA00022771"/>
    </source>
</evidence>
<keyword evidence="3" id="KW-0862">Zinc</keyword>
<dbReference type="GO" id="GO:0005737">
    <property type="term" value="C:cytoplasm"/>
    <property type="evidence" value="ECO:0007669"/>
    <property type="project" value="TreeGrafter"/>
</dbReference>
<gene>
    <name evidence="5" type="ORF">HMPREF9460_02494</name>
</gene>
<dbReference type="PATRIC" id="fig|742738.3.peg.2562"/>
<dbReference type="InterPro" id="IPR002694">
    <property type="entry name" value="Znf_CHC2"/>
</dbReference>
<dbReference type="Proteomes" id="UP000029585">
    <property type="component" value="Unassembled WGS sequence"/>
</dbReference>
<dbReference type="GO" id="GO:0006269">
    <property type="term" value="P:DNA replication, synthesis of primer"/>
    <property type="evidence" value="ECO:0007669"/>
    <property type="project" value="TreeGrafter"/>
</dbReference>
<dbReference type="PANTHER" id="PTHR30313:SF2">
    <property type="entry name" value="DNA PRIMASE"/>
    <property type="match status" value="1"/>
</dbReference>
<reference evidence="5 6" key="1">
    <citation type="submission" date="2011-08" db="EMBL/GenBank/DDBJ databases">
        <title>The Genome Sequence of Clostridium orbiscindens 1_3_50AFAA.</title>
        <authorList>
            <consortium name="The Broad Institute Genome Sequencing Platform"/>
            <person name="Earl A."/>
            <person name="Ward D."/>
            <person name="Feldgarden M."/>
            <person name="Gevers D."/>
            <person name="Daigneault M."/>
            <person name="Strauss J."/>
            <person name="Allen-Vercoe E."/>
            <person name="Young S.K."/>
            <person name="Zeng Q."/>
            <person name="Gargeya S."/>
            <person name="Fitzgerald M."/>
            <person name="Haas B."/>
            <person name="Abouelleil A."/>
            <person name="Alvarado L."/>
            <person name="Arachchi H.M."/>
            <person name="Berlin A."/>
            <person name="Brown A."/>
            <person name="Chapman S.B."/>
            <person name="Chen Z."/>
            <person name="Dunbar C."/>
            <person name="Freedman E."/>
            <person name="Gearin G."/>
            <person name="Gellesch M."/>
            <person name="Goldberg J."/>
            <person name="Griggs A."/>
            <person name="Gujja S."/>
            <person name="Heiman D."/>
            <person name="Howarth C."/>
            <person name="Larson L."/>
            <person name="Lui A."/>
            <person name="MacDonald P.J.P."/>
            <person name="Montmayeur A."/>
            <person name="Murphy C."/>
            <person name="Neiman D."/>
            <person name="Pearson M."/>
            <person name="Priest M."/>
            <person name="Roberts A."/>
            <person name="Saif S."/>
            <person name="Shea T."/>
            <person name="Shenoy N."/>
            <person name="Sisk P."/>
            <person name="Stolte C."/>
            <person name="Sykes S."/>
            <person name="Wortman J."/>
            <person name="Nusbaum C."/>
            <person name="Birren B."/>
        </authorList>
    </citation>
    <scope>NUCLEOTIDE SEQUENCE [LARGE SCALE GENOMIC DNA]</scope>
    <source>
        <strain evidence="5 6">1_3_50AFAA</strain>
    </source>
</reference>
<name>A0A096B603_FLAPL</name>
<dbReference type="eggNOG" id="COG0358">
    <property type="taxonomic scope" value="Bacteria"/>
</dbReference>
<evidence type="ECO:0000259" key="4">
    <source>
        <dbReference type="SMART" id="SM00400"/>
    </source>
</evidence>
<evidence type="ECO:0000256" key="1">
    <source>
        <dbReference type="ARBA" id="ARBA00022723"/>
    </source>
</evidence>
<dbReference type="EMBL" id="ADLO01000079">
    <property type="protein sequence ID" value="KGF54803.1"/>
    <property type="molecule type" value="Genomic_DNA"/>
</dbReference>
<accession>A0A096B603</accession>
<proteinExistence type="predicted"/>
<dbReference type="AlphaFoldDB" id="A0A096B603"/>
<dbReference type="PANTHER" id="PTHR30313">
    <property type="entry name" value="DNA PRIMASE"/>
    <property type="match status" value="1"/>
</dbReference>
<keyword evidence="2" id="KW-0863">Zinc-finger</keyword>
<dbReference type="GO" id="GO:0003899">
    <property type="term" value="F:DNA-directed RNA polymerase activity"/>
    <property type="evidence" value="ECO:0007669"/>
    <property type="project" value="InterPro"/>
</dbReference>
<feature type="domain" description="Zinc finger CHC2-type" evidence="4">
    <location>
        <begin position="34"/>
        <end position="86"/>
    </location>
</feature>
<dbReference type="GO" id="GO:0008270">
    <property type="term" value="F:zinc ion binding"/>
    <property type="evidence" value="ECO:0007669"/>
    <property type="project" value="UniProtKB-KW"/>
</dbReference>
<dbReference type="SUPFAM" id="SSF57783">
    <property type="entry name" value="Zinc beta-ribbon"/>
    <property type="match status" value="1"/>
</dbReference>
<dbReference type="RefSeq" id="WP_050001722.1">
    <property type="nucleotide sequence ID" value="NZ_KN174163.1"/>
</dbReference>
<sequence length="177" mass="20135">MRDNLAYEIKRLLPAVAVFSAYGLPPNRSGFVQCPFHQGDRHASLKVYSGNKAGWHCFGCGAGGSVIDFAMRYFGISFREACLRLNEDFHLGLSDNKPSRAEISARLQAREKEDAKKEADSAVYYQVVEEHRRLLALKKALAPNRDAADYIHPLYAEAVKRLPYLEWWLEENIEMGR</sequence>
<evidence type="ECO:0000313" key="6">
    <source>
        <dbReference type="Proteomes" id="UP000029585"/>
    </source>
</evidence>
<dbReference type="InterPro" id="IPR036977">
    <property type="entry name" value="DNA_primase_Znf_CHC2"/>
</dbReference>
<keyword evidence="6" id="KW-1185">Reference proteome</keyword>
<evidence type="ECO:0000313" key="5">
    <source>
        <dbReference type="EMBL" id="KGF54803.1"/>
    </source>
</evidence>
<dbReference type="InterPro" id="IPR050219">
    <property type="entry name" value="DnaG_primase"/>
</dbReference>
<organism evidence="5 6">
    <name type="scientific">Flavonifractor plautii 1_3_50AFAA</name>
    <dbReference type="NCBI Taxonomy" id="742738"/>
    <lineage>
        <taxon>Bacteria</taxon>
        <taxon>Bacillati</taxon>
        <taxon>Bacillota</taxon>
        <taxon>Clostridia</taxon>
        <taxon>Eubacteriales</taxon>
        <taxon>Oscillospiraceae</taxon>
        <taxon>Flavonifractor</taxon>
    </lineage>
</organism>
<dbReference type="Pfam" id="PF01807">
    <property type="entry name" value="Zn_ribbon_DnaG"/>
    <property type="match status" value="1"/>
</dbReference>
<evidence type="ECO:0000256" key="3">
    <source>
        <dbReference type="ARBA" id="ARBA00022833"/>
    </source>
</evidence>
<protein>
    <recommendedName>
        <fullName evidence="4">Zinc finger CHC2-type domain-containing protein</fullName>
    </recommendedName>
</protein>
<keyword evidence="1" id="KW-0479">Metal-binding</keyword>
<dbReference type="GO" id="GO:0003677">
    <property type="term" value="F:DNA binding"/>
    <property type="evidence" value="ECO:0007669"/>
    <property type="project" value="InterPro"/>
</dbReference>
<comment type="caution">
    <text evidence="5">The sequence shown here is derived from an EMBL/GenBank/DDBJ whole genome shotgun (WGS) entry which is preliminary data.</text>
</comment>
<dbReference type="SMART" id="SM00400">
    <property type="entry name" value="ZnF_CHCC"/>
    <property type="match status" value="1"/>
</dbReference>
<dbReference type="HOGENOM" id="CLU_094413_0_0_9"/>